<dbReference type="RefSeq" id="XP_028463793.1">
    <property type="nucleotide sequence ID" value="XM_028614502.1"/>
</dbReference>
<dbReference type="Proteomes" id="UP000272025">
    <property type="component" value="Unassembled WGS sequence"/>
</dbReference>
<keyword evidence="3" id="KW-1185">Reference proteome</keyword>
<feature type="region of interest" description="Disordered" evidence="1">
    <location>
        <begin position="22"/>
        <end position="59"/>
    </location>
</feature>
<dbReference type="GeneID" id="39582980"/>
<evidence type="ECO:0000256" key="1">
    <source>
        <dbReference type="SAM" id="MobiDB-lite"/>
    </source>
</evidence>
<evidence type="ECO:0000313" key="2">
    <source>
        <dbReference type="EMBL" id="ROT35987.1"/>
    </source>
</evidence>
<feature type="compositionally biased region" description="Polar residues" evidence="1">
    <location>
        <begin position="47"/>
        <end position="59"/>
    </location>
</feature>
<accession>A0A3N2PN81</accession>
<reference evidence="2 3" key="1">
    <citation type="journal article" date="2018" name="Mol. Ecol.">
        <title>The obligate alkalophilic soda-lake fungus Sodiomyces alkalinus has shifted to a protein diet.</title>
        <authorList>
            <person name="Grum-Grzhimaylo A.A."/>
            <person name="Falkoski D.L."/>
            <person name="van den Heuvel J."/>
            <person name="Valero-Jimenez C.A."/>
            <person name="Min B."/>
            <person name="Choi I.G."/>
            <person name="Lipzen A."/>
            <person name="Daum C.G."/>
            <person name="Aanen D.K."/>
            <person name="Tsang A."/>
            <person name="Henrissat B."/>
            <person name="Bilanenko E.N."/>
            <person name="de Vries R.P."/>
            <person name="van Kan J.A.L."/>
            <person name="Grigoriev I.V."/>
            <person name="Debets A.J.M."/>
        </authorList>
    </citation>
    <scope>NUCLEOTIDE SEQUENCE [LARGE SCALE GENOMIC DNA]</scope>
    <source>
        <strain evidence="2 3">F11</strain>
    </source>
</reference>
<protein>
    <submittedName>
        <fullName evidence="2">Uncharacterized protein</fullName>
    </submittedName>
</protein>
<dbReference type="EMBL" id="ML119060">
    <property type="protein sequence ID" value="ROT35987.1"/>
    <property type="molecule type" value="Genomic_DNA"/>
</dbReference>
<feature type="region of interest" description="Disordered" evidence="1">
    <location>
        <begin position="181"/>
        <end position="204"/>
    </location>
</feature>
<proteinExistence type="predicted"/>
<organism evidence="2 3">
    <name type="scientific">Sodiomyces alkalinus (strain CBS 110278 / VKM F-3762 / F11)</name>
    <name type="common">Alkaliphilic filamentous fungus</name>
    <dbReference type="NCBI Taxonomy" id="1314773"/>
    <lineage>
        <taxon>Eukaryota</taxon>
        <taxon>Fungi</taxon>
        <taxon>Dikarya</taxon>
        <taxon>Ascomycota</taxon>
        <taxon>Pezizomycotina</taxon>
        <taxon>Sordariomycetes</taxon>
        <taxon>Hypocreomycetidae</taxon>
        <taxon>Glomerellales</taxon>
        <taxon>Plectosphaerellaceae</taxon>
        <taxon>Sodiomyces</taxon>
    </lineage>
</organism>
<feature type="region of interest" description="Disordered" evidence="1">
    <location>
        <begin position="87"/>
        <end position="121"/>
    </location>
</feature>
<gene>
    <name evidence="2" type="ORF">SODALDRAFT_362844</name>
</gene>
<sequence length="295" mass="32308">MASQKDDDLHRQRMEAAKALLREFSSHSKIKKKGRTDPVPAPARYGNISTGNSTNMTASGSRSIQANAYVDAILAAEKRRRDVGRNIQQSARLHIDPSNCGSRSENTPPQPTICDPASSVTPVTSDRGALGCSFGESNPATATINQTSVAGSETVNHIHEEDLIDLNWSTESKLPTAVRQVQASQANPEPTSHSSFLDSPIETGPELRKLSDDLSQLNILHPTKQGVIVEPSHEICHVGTQRSTQEKFEHNTQKGAERISREVEKRTRRVISQEAVQGLLTYLMQGVGKLPFRDE</sequence>
<dbReference type="AlphaFoldDB" id="A0A3N2PN81"/>
<name>A0A3N2PN81_SODAK</name>
<evidence type="ECO:0000313" key="3">
    <source>
        <dbReference type="Proteomes" id="UP000272025"/>
    </source>
</evidence>
<feature type="compositionally biased region" description="Polar residues" evidence="1">
    <location>
        <begin position="181"/>
        <end position="197"/>
    </location>
</feature>